<dbReference type="Gene3D" id="3.60.20.40">
    <property type="match status" value="1"/>
</dbReference>
<dbReference type="InterPro" id="IPR051792">
    <property type="entry name" value="GGT_bact"/>
</dbReference>
<organism evidence="5 6">
    <name type="scientific">Thalassospira mesophila</name>
    <dbReference type="NCBI Taxonomy" id="1293891"/>
    <lineage>
        <taxon>Bacteria</taxon>
        <taxon>Pseudomonadati</taxon>
        <taxon>Pseudomonadota</taxon>
        <taxon>Alphaproteobacteria</taxon>
        <taxon>Rhodospirillales</taxon>
        <taxon>Thalassospiraceae</taxon>
        <taxon>Thalassospira</taxon>
    </lineage>
</organism>
<dbReference type="GO" id="GO:0016787">
    <property type="term" value="F:hydrolase activity"/>
    <property type="evidence" value="ECO:0007669"/>
    <property type="project" value="UniProtKB-KW"/>
</dbReference>
<keyword evidence="4" id="KW-0865">Zymogen</keyword>
<dbReference type="Pfam" id="PF01019">
    <property type="entry name" value="G_glu_transpept"/>
    <property type="match status" value="1"/>
</dbReference>
<evidence type="ECO:0000313" key="6">
    <source>
        <dbReference type="Proteomes" id="UP000193391"/>
    </source>
</evidence>
<keyword evidence="2 5" id="KW-0808">Transferase</keyword>
<evidence type="ECO:0000256" key="4">
    <source>
        <dbReference type="ARBA" id="ARBA00023145"/>
    </source>
</evidence>
<name>A0A1Y2L296_9PROT</name>
<evidence type="ECO:0000256" key="1">
    <source>
        <dbReference type="ARBA" id="ARBA00009381"/>
    </source>
</evidence>
<dbReference type="InterPro" id="IPR043137">
    <property type="entry name" value="GGT_ssub_C"/>
</dbReference>
<accession>A0A1Y2L296</accession>
<comment type="similarity">
    <text evidence="1">Belongs to the gamma-glutamyltransferase family.</text>
</comment>
<dbReference type="Proteomes" id="UP000193391">
    <property type="component" value="Unassembled WGS sequence"/>
</dbReference>
<dbReference type="EMBL" id="JFKA01000002">
    <property type="protein sequence ID" value="OSQ39591.1"/>
    <property type="molecule type" value="Genomic_DNA"/>
</dbReference>
<sequence length="519" mass="54741">MKTQGAVAAGHKETARAAQNVLEAGGTAFDAIIAAMWTACVVEPVLASLGGGGFLMARPAGQTPRLYDFFVETPLAKRPGESLEFESCIARFAGGVTQEFHGGYGAVATPGMVAGLFAVHNDLGQLPMADLAQSAQNLARDGVVVDDFQNYVMNIVTPLLGFCDETRAIYGAPDASQQAGDGTDAGFEVIKTGEVHRQPHLAASIEELAKNGAASFYHGDIAHALIAACRESGGYITADDLAKYRVLVRDPLLVSGRNGRFVLNPPPASGGVLAGFGLKLARELDLGVFGDARHLDALSEILKTTSVVRGEYGAAPSILGDEFCEGYRNLIGDRPLTQNGTTHISVVDQFGNLASATLSNGSTSGRMIPGTGVLLNNMLGEADLSPEGFHNWPCGVRMTSMMTPALYLGHDGMAVALGSGGSNRIRSTMMQVLLNLDVFGMSLEDAIAAPRMHFDDGLLSIEPGFDLAILDQLNLNEQQRWQESDMFFGGVHAAALNAGSHKLVASGDARRNGHHFIVQ</sequence>
<evidence type="ECO:0000256" key="2">
    <source>
        <dbReference type="ARBA" id="ARBA00022679"/>
    </source>
</evidence>
<dbReference type="AlphaFoldDB" id="A0A1Y2L296"/>
<dbReference type="PRINTS" id="PR01210">
    <property type="entry name" value="GGTRANSPTASE"/>
</dbReference>
<dbReference type="SUPFAM" id="SSF56235">
    <property type="entry name" value="N-terminal nucleophile aminohydrolases (Ntn hydrolases)"/>
    <property type="match status" value="1"/>
</dbReference>
<reference evidence="5 6" key="1">
    <citation type="submission" date="2014-03" db="EMBL/GenBank/DDBJ databases">
        <title>The draft genome sequence of Thalassospira mesophila JCM 18969.</title>
        <authorList>
            <person name="Lai Q."/>
            <person name="Shao Z."/>
        </authorList>
    </citation>
    <scope>NUCLEOTIDE SEQUENCE [LARGE SCALE GENOMIC DNA]</scope>
    <source>
        <strain evidence="5 6">JCM 18969</strain>
    </source>
</reference>
<dbReference type="OrthoDB" id="9781342at2"/>
<evidence type="ECO:0000256" key="3">
    <source>
        <dbReference type="ARBA" id="ARBA00022801"/>
    </source>
</evidence>
<protein>
    <submittedName>
        <fullName evidence="5">Gamma-glutamyltransferase</fullName>
    </submittedName>
</protein>
<dbReference type="InterPro" id="IPR029055">
    <property type="entry name" value="Ntn_hydrolases_N"/>
</dbReference>
<dbReference type="RefSeq" id="WP_085580535.1">
    <property type="nucleotide sequence ID" value="NZ_JFKA01000002.1"/>
</dbReference>
<keyword evidence="3" id="KW-0378">Hydrolase</keyword>
<dbReference type="PANTHER" id="PTHR43199">
    <property type="entry name" value="GLUTATHIONE HYDROLASE"/>
    <property type="match status" value="1"/>
</dbReference>
<comment type="caution">
    <text evidence="5">The sequence shown here is derived from an EMBL/GenBank/DDBJ whole genome shotgun (WGS) entry which is preliminary data.</text>
</comment>
<gene>
    <name evidence="5" type="ORF">TMES_06175</name>
</gene>
<dbReference type="STRING" id="1293891.TMES_06175"/>
<keyword evidence="6" id="KW-1185">Reference proteome</keyword>
<dbReference type="GO" id="GO:0016740">
    <property type="term" value="F:transferase activity"/>
    <property type="evidence" value="ECO:0007669"/>
    <property type="project" value="UniProtKB-KW"/>
</dbReference>
<proteinExistence type="inferred from homology"/>
<dbReference type="PANTHER" id="PTHR43199:SF1">
    <property type="entry name" value="GLUTATHIONE HYDROLASE PROENZYME"/>
    <property type="match status" value="1"/>
</dbReference>
<evidence type="ECO:0000313" key="5">
    <source>
        <dbReference type="EMBL" id="OSQ39591.1"/>
    </source>
</evidence>